<gene>
    <name evidence="3" type="ORF">ACEZDJ_22905</name>
</gene>
<evidence type="ECO:0000313" key="4">
    <source>
        <dbReference type="Proteomes" id="UP001592528"/>
    </source>
</evidence>
<dbReference type="EMBL" id="JBHEZZ010000013">
    <property type="protein sequence ID" value="MFC1404145.1"/>
    <property type="molecule type" value="Genomic_DNA"/>
</dbReference>
<comment type="caution">
    <text evidence="3">The sequence shown here is derived from an EMBL/GenBank/DDBJ whole genome shotgun (WGS) entry which is preliminary data.</text>
</comment>
<comment type="similarity">
    <text evidence="1">Belongs to the pseudomonas-type ThrB family.</text>
</comment>
<dbReference type="Pfam" id="PF01636">
    <property type="entry name" value="APH"/>
    <property type="match status" value="1"/>
</dbReference>
<dbReference type="RefSeq" id="WP_030256062.1">
    <property type="nucleotide sequence ID" value="NZ_JBHEZZ010000013.1"/>
</dbReference>
<keyword evidence="4" id="KW-1185">Reference proteome</keyword>
<evidence type="ECO:0000256" key="1">
    <source>
        <dbReference type="ARBA" id="ARBA00038240"/>
    </source>
</evidence>
<name>A0ABV6URR4_9ACTN</name>
<evidence type="ECO:0000259" key="2">
    <source>
        <dbReference type="Pfam" id="PF01636"/>
    </source>
</evidence>
<dbReference type="SUPFAM" id="SSF56112">
    <property type="entry name" value="Protein kinase-like (PK-like)"/>
    <property type="match status" value="1"/>
</dbReference>
<dbReference type="PANTHER" id="PTHR21064:SF6">
    <property type="entry name" value="AMINOGLYCOSIDE PHOSPHOTRANSFERASE DOMAIN-CONTAINING PROTEIN"/>
    <property type="match status" value="1"/>
</dbReference>
<proteinExistence type="inferred from homology"/>
<dbReference type="InterPro" id="IPR011009">
    <property type="entry name" value="Kinase-like_dom_sf"/>
</dbReference>
<dbReference type="PANTHER" id="PTHR21064">
    <property type="entry name" value="AMINOGLYCOSIDE PHOSPHOTRANSFERASE DOMAIN-CONTAINING PROTEIN-RELATED"/>
    <property type="match status" value="1"/>
</dbReference>
<dbReference type="InterPro" id="IPR050249">
    <property type="entry name" value="Pseudomonas-type_ThrB"/>
</dbReference>
<accession>A0ABV6URR4</accession>
<dbReference type="Proteomes" id="UP001592528">
    <property type="component" value="Unassembled WGS sequence"/>
</dbReference>
<reference evidence="3 4" key="1">
    <citation type="submission" date="2024-09" db="EMBL/GenBank/DDBJ databases">
        <authorList>
            <person name="Lee S.D."/>
        </authorList>
    </citation>
    <scope>NUCLEOTIDE SEQUENCE [LARGE SCALE GENOMIC DNA]</scope>
    <source>
        <strain evidence="3 4">N1-5</strain>
    </source>
</reference>
<feature type="domain" description="Aminoglycoside phosphotransferase" evidence="2">
    <location>
        <begin position="62"/>
        <end position="305"/>
    </location>
</feature>
<organism evidence="3 4">
    <name type="scientific">Streptacidiphilus cavernicola</name>
    <dbReference type="NCBI Taxonomy" id="3342716"/>
    <lineage>
        <taxon>Bacteria</taxon>
        <taxon>Bacillati</taxon>
        <taxon>Actinomycetota</taxon>
        <taxon>Actinomycetes</taxon>
        <taxon>Kitasatosporales</taxon>
        <taxon>Streptomycetaceae</taxon>
        <taxon>Streptacidiphilus</taxon>
    </lineage>
</organism>
<dbReference type="Gene3D" id="3.90.1200.10">
    <property type="match status" value="1"/>
</dbReference>
<protein>
    <submittedName>
        <fullName evidence="3">Phosphotransferase enzyme family protein</fullName>
    </submittedName>
</protein>
<evidence type="ECO:0000313" key="3">
    <source>
        <dbReference type="EMBL" id="MFC1404145.1"/>
    </source>
</evidence>
<sequence>MSRLLAHGMGTDPVDPDWPPLTEAEVAEVLGRYPGGDGAAPRILWRSPRPLSAAALVARERILFVKRHHSAVRTVAGLAEEHAFLRHLRDRGAPVVQVLTTGDGASAVALGEWVYEVHTAGTGTDLYQDALSWSAFTSPGHARAAGAALGRLHLASAGYLAPRRRVQPLVSSFTVFAAADPVRELERYQAERPSLAEALAERPWRADVHRVHLPFHRRLAPLLGSLEPLWTHNDWHASNLLWDTSGPQDEVSTVLDFGLSDRTTAVHDLATAIERNTVQWLQPSFPVQWEHLEALLDGYTSVRPLAPAEAEALPLLLPLVHAEFALSELGYFHGVTGSAENTALAYEYFVGHAEWFAAPDGAKLLEQVGRLTGGRSAHGT</sequence>
<dbReference type="InterPro" id="IPR002575">
    <property type="entry name" value="Aminoglycoside_PTrfase"/>
</dbReference>